<feature type="compositionally biased region" description="Polar residues" evidence="1">
    <location>
        <begin position="388"/>
        <end position="398"/>
    </location>
</feature>
<evidence type="ECO:0000313" key="4">
    <source>
        <dbReference type="Proteomes" id="UP000515308"/>
    </source>
</evidence>
<dbReference type="EMBL" id="LR865368">
    <property type="protein sequence ID" value="CAD2088391.1"/>
    <property type="molecule type" value="Genomic_DNA"/>
</dbReference>
<organism evidence="3 4">
    <name type="scientific">Plasmodium vinckei lentum</name>
    <dbReference type="NCBI Taxonomy" id="138297"/>
    <lineage>
        <taxon>Eukaryota</taxon>
        <taxon>Sar</taxon>
        <taxon>Alveolata</taxon>
        <taxon>Apicomplexa</taxon>
        <taxon>Aconoidasida</taxon>
        <taxon>Haemosporida</taxon>
        <taxon>Plasmodiidae</taxon>
        <taxon>Plasmodium</taxon>
        <taxon>Plasmodium (Vinckeia)</taxon>
    </lineage>
</organism>
<gene>
    <name evidence="3" type="ORF">PVLDE_0602610</name>
</gene>
<feature type="compositionally biased region" description="Basic and acidic residues" evidence="1">
    <location>
        <begin position="268"/>
        <end position="292"/>
    </location>
</feature>
<dbReference type="AlphaFoldDB" id="A0A6V7RZ32"/>
<dbReference type="Proteomes" id="UP000515308">
    <property type="component" value="Chromosome PVLDE_06"/>
</dbReference>
<feature type="region of interest" description="Disordered" evidence="1">
    <location>
        <begin position="249"/>
        <end position="299"/>
    </location>
</feature>
<accession>A0A6V7RZ32</accession>
<reference evidence="3 4" key="1">
    <citation type="submission" date="2020-08" db="EMBL/GenBank/DDBJ databases">
        <authorList>
            <person name="Ramaprasad A."/>
        </authorList>
    </citation>
    <scope>NUCLEOTIDE SEQUENCE [LARGE SCALE GENOMIC DNA]</scope>
</reference>
<name>A0A6V7RZ32_PLAVN</name>
<evidence type="ECO:0000256" key="1">
    <source>
        <dbReference type="SAM" id="MobiDB-lite"/>
    </source>
</evidence>
<keyword evidence="2" id="KW-0812">Transmembrane</keyword>
<feature type="transmembrane region" description="Helical" evidence="2">
    <location>
        <begin position="433"/>
        <end position="456"/>
    </location>
</feature>
<evidence type="ECO:0000256" key="2">
    <source>
        <dbReference type="SAM" id="Phobius"/>
    </source>
</evidence>
<feature type="compositionally biased region" description="Basic and acidic residues" evidence="1">
    <location>
        <begin position="372"/>
        <end position="383"/>
    </location>
</feature>
<sequence>MSKHACNLFIKVDKLFTDGNVNTNAFNSSYTKFCPEGGCNNNYDRIGALCDYLLTELPNSDDKPKDSKTNANKHYEYVFMWLASKFLGITHDVSYTLNEYYDDFLVNHKDKFNYWNKLDNIKHLKDSNVTFMTSLYNMLMNICKALVENEISKFDLNKFKKFDYEFYKNYKLVNDEEHKCDPYIQLLTDLKKTYDEYRSLAIKEISKNKDDNYNVLTFSPITNNDNQKDLLFQSHGCKKLHEFFQQFSKRPKPKNPLSEPQPPSNGLQDKKDDGKKDKEPQKDTNQPTKKESQSSTIGEEFNFEKIRDYSLQIFDNYSPLFNHVATRIGHNMRDMVTHNFNDMVGIGAKYLKAIEKVNFPKFQFQVPNNQQKESEKSKKEKVEPPASPQTTGGTTLSSNDIPSKVVDVLGNNLVGLNRNITRLVSSKFEGCKVAIIALEVASITIILAIMYWYLYYGCGKPMKKKKMVNKIINLVDQKRKTQRIISSIDRKRAVKTNIDSDYEEKTTIIIINPYDERNITIQSIKAPSLKITLLNTHKHIYVNPSPFINLFFLLIFFVYKREYISLQ</sequence>
<dbReference type="VEuPathDB" id="PlasmoDB:PVLDE_0602610"/>
<evidence type="ECO:0000313" key="3">
    <source>
        <dbReference type="EMBL" id="CAD2088391.1"/>
    </source>
</evidence>
<feature type="region of interest" description="Disordered" evidence="1">
    <location>
        <begin position="365"/>
        <end position="398"/>
    </location>
</feature>
<dbReference type="InterPro" id="IPR006477">
    <property type="entry name" value="Yir_bir_cir"/>
</dbReference>
<feature type="transmembrane region" description="Helical" evidence="2">
    <location>
        <begin position="540"/>
        <end position="559"/>
    </location>
</feature>
<proteinExistence type="predicted"/>
<keyword evidence="2" id="KW-0472">Membrane</keyword>
<dbReference type="Pfam" id="PF06022">
    <property type="entry name" value="Cir_Bir_Yir"/>
    <property type="match status" value="1"/>
</dbReference>
<keyword evidence="2" id="KW-1133">Transmembrane helix</keyword>
<protein>
    <submittedName>
        <fullName evidence="3">PIR protein CIR protein</fullName>
    </submittedName>
</protein>